<proteinExistence type="predicted"/>
<sequence length="188" mass="21023">MALPQSHRLVTLNLAAMLLAFSALPLVAQQDGARKWAGNGLQLEIAPLATDVVTAFFIGRDFSSKDARHVAETGCVFRSAIGNEGKSEKDAGIEIDLTKWRVIVDGRETPPMTRQVWADVWKKREVGETPAIAFHWALFPTRQQYNPTDYNWGLLTFALPPKTRFDLRVVWAQGSEIRKTTLENLECG</sequence>
<protein>
    <submittedName>
        <fullName evidence="1">Uncharacterized protein</fullName>
    </submittedName>
</protein>
<evidence type="ECO:0000313" key="1">
    <source>
        <dbReference type="EMBL" id="VAV91548.1"/>
    </source>
</evidence>
<organism evidence="1">
    <name type="scientific">hydrothermal vent metagenome</name>
    <dbReference type="NCBI Taxonomy" id="652676"/>
    <lineage>
        <taxon>unclassified sequences</taxon>
        <taxon>metagenomes</taxon>
        <taxon>ecological metagenomes</taxon>
    </lineage>
</organism>
<gene>
    <name evidence="1" type="ORF">MNBD_ALPHA08-923</name>
</gene>
<dbReference type="AlphaFoldDB" id="A0A3B0RT50"/>
<dbReference type="EMBL" id="UOEC01000091">
    <property type="protein sequence ID" value="VAV91548.1"/>
    <property type="molecule type" value="Genomic_DNA"/>
</dbReference>
<reference evidence="1" key="1">
    <citation type="submission" date="2018-06" db="EMBL/GenBank/DDBJ databases">
        <authorList>
            <person name="Zhirakovskaya E."/>
        </authorList>
    </citation>
    <scope>NUCLEOTIDE SEQUENCE</scope>
</reference>
<accession>A0A3B0RT50</accession>
<name>A0A3B0RT50_9ZZZZ</name>